<evidence type="ECO:0000256" key="1">
    <source>
        <dbReference type="ARBA" id="ARBA00022801"/>
    </source>
</evidence>
<keyword evidence="1 4" id="KW-0378">Hydrolase</keyword>
<comment type="caution">
    <text evidence="6">The sequence shown here is derived from an EMBL/GenBank/DDBJ whole genome shotgun (WGS) entry which is preliminary data.</text>
</comment>
<dbReference type="RefSeq" id="WP_114705979.1">
    <property type="nucleotide sequence ID" value="NZ_QDKL01000001.1"/>
</dbReference>
<feature type="domain" description="PNPLA" evidence="5">
    <location>
        <begin position="17"/>
        <end position="249"/>
    </location>
</feature>
<proteinExistence type="predicted"/>
<evidence type="ECO:0000256" key="2">
    <source>
        <dbReference type="ARBA" id="ARBA00022963"/>
    </source>
</evidence>
<dbReference type="PANTHER" id="PTHR14226">
    <property type="entry name" value="NEUROPATHY TARGET ESTERASE/SWISS CHEESE D.MELANOGASTER"/>
    <property type="match status" value="1"/>
</dbReference>
<evidence type="ECO:0000256" key="4">
    <source>
        <dbReference type="PROSITE-ProRule" id="PRU01161"/>
    </source>
</evidence>
<evidence type="ECO:0000259" key="5">
    <source>
        <dbReference type="PROSITE" id="PS51635"/>
    </source>
</evidence>
<keyword evidence="7" id="KW-1185">Reference proteome</keyword>
<dbReference type="Pfam" id="PF01734">
    <property type="entry name" value="Patatin"/>
    <property type="match status" value="1"/>
</dbReference>
<dbReference type="SUPFAM" id="SSF52151">
    <property type="entry name" value="FabD/lysophospholipase-like"/>
    <property type="match status" value="1"/>
</dbReference>
<reference evidence="7" key="1">
    <citation type="journal article" date="2019" name="Int. J. Syst. Evol. Microbiol.">
        <title>Halobacteriovorax valvorus sp. nov., a novel prokaryotic predator isolated from coastal seawater of China.</title>
        <authorList>
            <person name="Chen M.-X."/>
        </authorList>
    </citation>
    <scope>NUCLEOTIDE SEQUENCE [LARGE SCALE GENOMIC DNA]</scope>
    <source>
        <strain evidence="7">BL9</strain>
    </source>
</reference>
<dbReference type="PANTHER" id="PTHR14226:SF57">
    <property type="entry name" value="BLR7027 PROTEIN"/>
    <property type="match status" value="1"/>
</dbReference>
<name>A0ABY0IJA5_9BACT</name>
<dbReference type="InterPro" id="IPR016035">
    <property type="entry name" value="Acyl_Trfase/lysoPLipase"/>
</dbReference>
<dbReference type="Gene3D" id="3.40.1090.10">
    <property type="entry name" value="Cytosolic phospholipase A2 catalytic domain"/>
    <property type="match status" value="2"/>
</dbReference>
<evidence type="ECO:0000256" key="3">
    <source>
        <dbReference type="ARBA" id="ARBA00023098"/>
    </source>
</evidence>
<feature type="active site" description="Nucleophile" evidence="4">
    <location>
        <position position="63"/>
    </location>
</feature>
<evidence type="ECO:0000313" key="7">
    <source>
        <dbReference type="Proteomes" id="UP000443582"/>
    </source>
</evidence>
<feature type="short sequence motif" description="GXSXG" evidence="4">
    <location>
        <begin position="61"/>
        <end position="65"/>
    </location>
</feature>
<dbReference type="PROSITE" id="PS51635">
    <property type="entry name" value="PNPLA"/>
    <property type="match status" value="1"/>
</dbReference>
<gene>
    <name evidence="6" type="ORF">DAY19_04495</name>
</gene>
<sequence length="392" mass="44757">MNRIDMENLRSKKTALVLSGGVVKAAAWHLGVSWALHDLGFTFKHNHSDVNPDFEISTYVGSSAGALISLYLASGHSPMDIIEAFLHKNKHGLKPITYRDMLSIKRPKLKPHHPNLYDPLDGFPGMLKKVLSPIISISGLFSTQGLHDYIVDNIIKSNNFDDYDADLFIIATQLDHSRKVIFSRYNYPNPSHDPTAHYYTDIPIAEAATASMSVPPFYTPYPIHNNTTNKTDFYIDGEIRETLSTHVAVDNKCDYIISSWTHTPYHYQDEIGSLANYGLPAICTQAIYLMIQKKIIDSRARRIAAQDIIDTVNQYMINEKFSNDQRRHITSIIERKLNYDPNVKLIDIYPTHEDFNLFFADVFSLNPKKMTKMLEAGYKRTMDIFNNKEFEA</sequence>
<feature type="active site" description="Proton acceptor" evidence="4">
    <location>
        <position position="236"/>
    </location>
</feature>
<dbReference type="EMBL" id="QDKL01000001">
    <property type="protein sequence ID" value="RZF23036.1"/>
    <property type="molecule type" value="Genomic_DNA"/>
</dbReference>
<protein>
    <recommendedName>
        <fullName evidence="5">PNPLA domain-containing protein</fullName>
    </recommendedName>
</protein>
<organism evidence="6 7">
    <name type="scientific">Halobacteriovorax vibrionivorans</name>
    <dbReference type="NCBI Taxonomy" id="2152716"/>
    <lineage>
        <taxon>Bacteria</taxon>
        <taxon>Pseudomonadati</taxon>
        <taxon>Bdellovibrionota</taxon>
        <taxon>Bacteriovoracia</taxon>
        <taxon>Bacteriovoracales</taxon>
        <taxon>Halobacteriovoraceae</taxon>
        <taxon>Halobacteriovorax</taxon>
    </lineage>
</organism>
<comment type="caution">
    <text evidence="4">Lacks conserved residue(s) required for the propagation of feature annotation.</text>
</comment>
<dbReference type="InterPro" id="IPR050301">
    <property type="entry name" value="NTE"/>
</dbReference>
<dbReference type="Proteomes" id="UP000443582">
    <property type="component" value="Unassembled WGS sequence"/>
</dbReference>
<evidence type="ECO:0000313" key="6">
    <source>
        <dbReference type="EMBL" id="RZF23036.1"/>
    </source>
</evidence>
<accession>A0ABY0IJA5</accession>
<keyword evidence="2 4" id="KW-0442">Lipid degradation</keyword>
<keyword evidence="3 4" id="KW-0443">Lipid metabolism</keyword>
<dbReference type="InterPro" id="IPR002641">
    <property type="entry name" value="PNPLA_dom"/>
</dbReference>